<evidence type="ECO:0000313" key="2">
    <source>
        <dbReference type="Proteomes" id="UP001174932"/>
    </source>
</evidence>
<comment type="caution">
    <text evidence="1">The sequence shown here is derived from an EMBL/GenBank/DDBJ whole genome shotgun (WGS) entry which is preliminary data.</text>
</comment>
<dbReference type="InterPro" id="IPR001343">
    <property type="entry name" value="Hemolysn_Ca-bd"/>
</dbReference>
<keyword evidence="2" id="KW-1185">Reference proteome</keyword>
<protein>
    <recommendedName>
        <fullName evidence="3">Calcium-binding protein</fullName>
    </recommendedName>
</protein>
<dbReference type="Proteomes" id="UP001174932">
    <property type="component" value="Unassembled WGS sequence"/>
</dbReference>
<evidence type="ECO:0008006" key="3">
    <source>
        <dbReference type="Google" id="ProtNLM"/>
    </source>
</evidence>
<dbReference type="InterPro" id="IPR011049">
    <property type="entry name" value="Serralysin-like_metalloprot_C"/>
</dbReference>
<dbReference type="RefSeq" id="WP_304375511.1">
    <property type="nucleotide sequence ID" value="NZ_JAUOZU010000006.1"/>
</dbReference>
<name>A0ABT8YJS7_9HYPH</name>
<dbReference type="PRINTS" id="PR00313">
    <property type="entry name" value="CABNDNGRPT"/>
</dbReference>
<dbReference type="EMBL" id="JAUOZU010000006">
    <property type="protein sequence ID" value="MDO6963593.1"/>
    <property type="molecule type" value="Genomic_DNA"/>
</dbReference>
<reference evidence="1" key="1">
    <citation type="journal article" date="2015" name="Int. J. Syst. Evol. Microbiol.">
        <title>Rhizobium alvei sp. nov., isolated from a freshwater river.</title>
        <authorList>
            <person name="Sheu S.Y."/>
            <person name="Huang H.W."/>
            <person name="Young C.C."/>
            <person name="Chen W.M."/>
        </authorList>
    </citation>
    <scope>NUCLEOTIDE SEQUENCE</scope>
    <source>
        <strain evidence="1">TNR-22</strain>
    </source>
</reference>
<dbReference type="Gene3D" id="2.150.10.10">
    <property type="entry name" value="Serralysin-like metalloprotease, C-terminal"/>
    <property type="match status" value="2"/>
</dbReference>
<accession>A0ABT8YJS7</accession>
<dbReference type="SUPFAM" id="SSF51120">
    <property type="entry name" value="beta-Roll"/>
    <property type="match status" value="2"/>
</dbReference>
<sequence>MAKIAIKAAMGSYGLIQTAINFDSLGLEKGETTSQAVLSDAFGGSITFKGTGFSFNKSGDATAGTATTIEFRNYDGDLVLSVTNGSFAMKSIFGADVGTLLGKLQAGKDLIVGTDLEDILVYGANPGNDTIRAMGGDDYIIGSAGNNIIDGGDGIDTLKFEEALLDGGTMGIIVDNVKGTVRNAWGGTDTITSIETFFGTTMKDVFKGGAGAEEFDGSGGADKITGGKGADTFDFFAYSGKDTITDFGVGKDIIHLVYGQMETQIDSFDDLSIAYRNGNAIITLDADTVLTLNGVSKSELSAADFDFGFF</sequence>
<dbReference type="Pfam" id="PF00353">
    <property type="entry name" value="HemolysinCabind"/>
    <property type="match status" value="2"/>
</dbReference>
<gene>
    <name evidence="1" type="ORF">Q4481_06470</name>
</gene>
<proteinExistence type="predicted"/>
<evidence type="ECO:0000313" key="1">
    <source>
        <dbReference type="EMBL" id="MDO6963593.1"/>
    </source>
</evidence>
<organism evidence="1 2">
    <name type="scientific">Rhizobium alvei</name>
    <dbReference type="NCBI Taxonomy" id="1132659"/>
    <lineage>
        <taxon>Bacteria</taxon>
        <taxon>Pseudomonadati</taxon>
        <taxon>Pseudomonadota</taxon>
        <taxon>Alphaproteobacteria</taxon>
        <taxon>Hyphomicrobiales</taxon>
        <taxon>Rhizobiaceae</taxon>
        <taxon>Rhizobium/Agrobacterium group</taxon>
        <taxon>Rhizobium</taxon>
    </lineage>
</organism>
<reference evidence="1" key="2">
    <citation type="submission" date="2023-07" db="EMBL/GenBank/DDBJ databases">
        <authorList>
            <person name="Shen H."/>
        </authorList>
    </citation>
    <scope>NUCLEOTIDE SEQUENCE</scope>
    <source>
        <strain evidence="1">TNR-22</strain>
    </source>
</reference>